<name>A0A517L0A9_9PEZI</name>
<proteinExistence type="predicted"/>
<organism evidence="1 2">
    <name type="scientific">Venturia effusa</name>
    <dbReference type="NCBI Taxonomy" id="50376"/>
    <lineage>
        <taxon>Eukaryota</taxon>
        <taxon>Fungi</taxon>
        <taxon>Dikarya</taxon>
        <taxon>Ascomycota</taxon>
        <taxon>Pezizomycotina</taxon>
        <taxon>Dothideomycetes</taxon>
        <taxon>Pleosporomycetidae</taxon>
        <taxon>Venturiales</taxon>
        <taxon>Venturiaceae</taxon>
        <taxon>Venturia</taxon>
    </lineage>
</organism>
<evidence type="ECO:0000313" key="2">
    <source>
        <dbReference type="Proteomes" id="UP000316270"/>
    </source>
</evidence>
<dbReference type="AlphaFoldDB" id="A0A517L0A9"/>
<reference evidence="1 2" key="1">
    <citation type="submission" date="2019-07" db="EMBL/GenBank/DDBJ databases">
        <title>Finished genome of Venturia effusa.</title>
        <authorList>
            <person name="Young C.A."/>
            <person name="Cox M.P."/>
            <person name="Ganley A.R.D."/>
            <person name="David W.J."/>
        </authorList>
    </citation>
    <scope>NUCLEOTIDE SEQUENCE [LARGE SCALE GENOMIC DNA]</scope>
    <source>
        <strain evidence="2">albino</strain>
    </source>
</reference>
<sequence length="129" mass="14383">MKCAGIQYNETLGGYEQWLYLKEQMVSYIGAKTGKSKGFYTDVECQGSHTGIVAAHGSYTFPTLSTSLLLPISTLHAPRKLTLNRILQYQNRPFSSRSYVGSGSFESYDGVRGQDIDAGWREDVGYSYD</sequence>
<dbReference type="OrthoDB" id="5086500at2759"/>
<dbReference type="Proteomes" id="UP000316270">
    <property type="component" value="Chromosome 2"/>
</dbReference>
<evidence type="ECO:0000313" key="1">
    <source>
        <dbReference type="EMBL" id="QDS69059.1"/>
    </source>
</evidence>
<dbReference type="EMBL" id="CP042186">
    <property type="protein sequence ID" value="QDS69059.1"/>
    <property type="molecule type" value="Genomic_DNA"/>
</dbReference>
<protein>
    <submittedName>
        <fullName evidence="1">Uncharacterized protein</fullName>
    </submittedName>
</protein>
<accession>A0A517L0A9</accession>
<gene>
    <name evidence="1" type="ORF">FKW77_009877</name>
</gene>
<keyword evidence="2" id="KW-1185">Reference proteome</keyword>